<dbReference type="GO" id="GO:0016747">
    <property type="term" value="F:acyltransferase activity, transferring groups other than amino-acyl groups"/>
    <property type="evidence" value="ECO:0007669"/>
    <property type="project" value="InterPro"/>
</dbReference>
<sequence>MASKPHGVLQLETPEEKYLDRVADSEDHDSSSSLLPSIEKSGRRLQQNHQRRRLVFILIGQVTFFVFSLSMLVYSLYLRKQVPQNCLRKISSPSPVLEAFTDDDYKWVHWNTTLNTFGEFTGKYSEEKAQAWLNITATPLITVSEANMVSAGAGLDSVRVPESAGGGYLAQLDGFHALHCLRVLWYDHHSEEIPETKKSKLENSRHYEAHYEHCVDLIRQSLTCHFDTSFATFNWLVDIGEPFPYFSNPKKCVNMDKILDWTYEHKFHKPEGFVWEAPDDAHLVRVVDRVAQWDEPRVDNIFCHKMSSLNPHLRTENLLLRPAVPSDAAVLAAIFANPSNTQHEPHKPRNPTEEEYQRRITKWDDLRALGKAYFLVISRRATTETGSASPSADSVIGFGGINAISTDAQGKRVADLGVLIDSSEWRKGYGRESLQATLDFAFRKVEAEGAGCEEAFFETLAVNTPFQALADHMGLVKWKQVKSEGKEVEYRFSKEDWEGIKNRTA</sequence>
<dbReference type="Pfam" id="PF13302">
    <property type="entry name" value="Acetyltransf_3"/>
    <property type="match status" value="1"/>
</dbReference>
<evidence type="ECO:0000259" key="5">
    <source>
        <dbReference type="PROSITE" id="PS51186"/>
    </source>
</evidence>
<evidence type="ECO:0000256" key="4">
    <source>
        <dbReference type="SAM" id="Phobius"/>
    </source>
</evidence>
<name>A0A9W8NLH3_9PEZI</name>
<feature type="compositionally biased region" description="Low complexity" evidence="3">
    <location>
        <begin position="31"/>
        <end position="42"/>
    </location>
</feature>
<keyword evidence="4" id="KW-1133">Transmembrane helix</keyword>
<evidence type="ECO:0000313" key="7">
    <source>
        <dbReference type="Proteomes" id="UP001148614"/>
    </source>
</evidence>
<dbReference type="GO" id="GO:0043386">
    <property type="term" value="P:mycotoxin biosynthetic process"/>
    <property type="evidence" value="ECO:0007669"/>
    <property type="project" value="InterPro"/>
</dbReference>
<dbReference type="EMBL" id="JANPWZ010000128">
    <property type="protein sequence ID" value="KAJ3579135.1"/>
    <property type="molecule type" value="Genomic_DNA"/>
</dbReference>
<dbReference type="Gene3D" id="3.40.630.30">
    <property type="match status" value="1"/>
</dbReference>
<comment type="pathway">
    <text evidence="1">Mycotoxin biosynthesis.</text>
</comment>
<keyword evidence="4" id="KW-0812">Transmembrane</keyword>
<dbReference type="Proteomes" id="UP001148614">
    <property type="component" value="Unassembled WGS sequence"/>
</dbReference>
<feature type="region of interest" description="Disordered" evidence="3">
    <location>
        <begin position="337"/>
        <end position="357"/>
    </location>
</feature>
<organism evidence="6 7">
    <name type="scientific">Xylaria arbuscula</name>
    <dbReference type="NCBI Taxonomy" id="114810"/>
    <lineage>
        <taxon>Eukaryota</taxon>
        <taxon>Fungi</taxon>
        <taxon>Dikarya</taxon>
        <taxon>Ascomycota</taxon>
        <taxon>Pezizomycotina</taxon>
        <taxon>Sordariomycetes</taxon>
        <taxon>Xylariomycetidae</taxon>
        <taxon>Xylariales</taxon>
        <taxon>Xylariaceae</taxon>
        <taxon>Xylaria</taxon>
    </lineage>
</organism>
<evidence type="ECO:0000256" key="2">
    <source>
        <dbReference type="ARBA" id="ARBA00035112"/>
    </source>
</evidence>
<feature type="domain" description="N-acetyltransferase" evidence="5">
    <location>
        <begin position="318"/>
        <end position="495"/>
    </location>
</feature>
<evidence type="ECO:0000256" key="1">
    <source>
        <dbReference type="ARBA" id="ARBA00004685"/>
    </source>
</evidence>
<dbReference type="PROSITE" id="PS51186">
    <property type="entry name" value="GNAT"/>
    <property type="match status" value="1"/>
</dbReference>
<dbReference type="Pfam" id="PF11807">
    <property type="entry name" value="UstYa"/>
    <property type="match status" value="1"/>
</dbReference>
<dbReference type="PANTHER" id="PTHR33365:SF4">
    <property type="entry name" value="CYCLOCHLOROTINE BIOSYNTHESIS PROTEIN O"/>
    <property type="match status" value="1"/>
</dbReference>
<dbReference type="PANTHER" id="PTHR33365">
    <property type="entry name" value="YALI0B05434P"/>
    <property type="match status" value="1"/>
</dbReference>
<proteinExistence type="inferred from homology"/>
<dbReference type="InterPro" id="IPR016181">
    <property type="entry name" value="Acyl_CoA_acyltransferase"/>
</dbReference>
<dbReference type="InterPro" id="IPR021765">
    <property type="entry name" value="UstYa-like"/>
</dbReference>
<dbReference type="AlphaFoldDB" id="A0A9W8NLH3"/>
<reference evidence="6" key="1">
    <citation type="submission" date="2022-07" db="EMBL/GenBank/DDBJ databases">
        <title>Genome Sequence of Xylaria arbuscula.</title>
        <authorList>
            <person name="Buettner E."/>
        </authorList>
    </citation>
    <scope>NUCLEOTIDE SEQUENCE</scope>
    <source>
        <strain evidence="6">VT107</strain>
    </source>
</reference>
<dbReference type="SUPFAM" id="SSF55729">
    <property type="entry name" value="Acyl-CoA N-acyltransferases (Nat)"/>
    <property type="match status" value="1"/>
</dbReference>
<keyword evidence="7" id="KW-1185">Reference proteome</keyword>
<dbReference type="VEuPathDB" id="FungiDB:F4678DRAFT_453070"/>
<comment type="caution">
    <text evidence="6">The sequence shown here is derived from an EMBL/GenBank/DDBJ whole genome shotgun (WGS) entry which is preliminary data.</text>
</comment>
<feature type="transmembrane region" description="Helical" evidence="4">
    <location>
        <begin position="54"/>
        <end position="77"/>
    </location>
</feature>
<feature type="compositionally biased region" description="Basic and acidic residues" evidence="3">
    <location>
        <begin position="343"/>
        <end position="357"/>
    </location>
</feature>
<protein>
    <recommendedName>
        <fullName evidence="5">N-acetyltransferase domain-containing protein</fullName>
    </recommendedName>
</protein>
<gene>
    <name evidence="6" type="ORF">NPX13_g1429</name>
</gene>
<feature type="region of interest" description="Disordered" evidence="3">
    <location>
        <begin position="22"/>
        <end position="42"/>
    </location>
</feature>
<evidence type="ECO:0000313" key="6">
    <source>
        <dbReference type="EMBL" id="KAJ3579135.1"/>
    </source>
</evidence>
<comment type="similarity">
    <text evidence="2">Belongs to the ustYa family.</text>
</comment>
<keyword evidence="4" id="KW-0472">Membrane</keyword>
<dbReference type="InterPro" id="IPR000182">
    <property type="entry name" value="GNAT_dom"/>
</dbReference>
<evidence type="ECO:0000256" key="3">
    <source>
        <dbReference type="SAM" id="MobiDB-lite"/>
    </source>
</evidence>
<accession>A0A9W8NLH3</accession>